<evidence type="ECO:0000313" key="3">
    <source>
        <dbReference type="Proteomes" id="UP000183642"/>
    </source>
</evidence>
<sequence length="937" mass="95124">MPLPSVEAPTPEAAVAAARERYGNAVRVVGVRRIRSGGVLGFFATERFVAEVEDVEPARPRPASKSESARRIEAALSRDPGPLADTGAFLRATGMHRSRPAAARPTARPARGLPDPVDEAAGLLGGGAGPDVDLYSRTAFAAARQPSSGTTAFRPAAAPRTAQHRTAASSPAAAAAAPVTPRRAPKAAPRPPATPAEPAGPSLFTAALAQVVAGDREVREAVDDAVRTAAATSAAEALRALTEAAAASVPLVDEAPFPAEPVSDELVSDEPAYDEPVSRSVLRTPASAPAAPAMPLAAALAAAMAAPVPAATPAPAAAVPAPAPAVPAPAAAPVVAEVAEPIAVEEVAVEPVTAPVVEPVAPAVETVAVEAVAVEAAVDEPVLEEPVLEESVLQEDTGGEDALGVDMWAEPVPVSRPSAAPAAAPVAVVEPVVEILSEESAEEGVDEDEESLLTELLGTAEDEHEPAVAEPVAEPAVAIAEPVAEPTTDVLPAVVVEPIEVPAPQPVAAGWPDAETGPSTGREEAIAEVLRAALAHDTPDDALTDILRGVLASASTHGGVHRGRPPVPATARRMDREPAWVEASAESDEWEVEEAAEAGTEVVALAATASDPAPLPLDATAVLPPLSLLPPPTPGAELAVPRLLGRPPVPPARRLPPVPGRAVARVAAPLATVTRLPVESRGGWSGGRVVVSSVRERGAAGPSGRELVDPRMVEAAGIVSRLRALGVPEDLLGGGFAADVAAGGTYAALTRALRGLPAAPAAPSGAGEVLLVVGPGVETLAAARSLSVSMRLDPDRLQWATRGDLAALVPEASRVTSVDTALVRRQEAARAGTPTVVAVDAPMRAGGRTWLEQVMAVFSPVAVWAVVEATRKPEDVGPWLDALPRVDALVVQDTDLTADPAAVLGRSAVPVALLDGVRATAHRWASLLCERLETAGT</sequence>
<feature type="region of interest" description="Disordered" evidence="1">
    <location>
        <begin position="96"/>
        <end position="125"/>
    </location>
</feature>
<organism evidence="2 3">
    <name type="scientific">Geodermatophilus obscurus</name>
    <dbReference type="NCBI Taxonomy" id="1861"/>
    <lineage>
        <taxon>Bacteria</taxon>
        <taxon>Bacillati</taxon>
        <taxon>Actinomycetota</taxon>
        <taxon>Actinomycetes</taxon>
        <taxon>Geodermatophilales</taxon>
        <taxon>Geodermatophilaceae</taxon>
        <taxon>Geodermatophilus</taxon>
    </lineage>
</organism>
<dbReference type="RefSeq" id="WP_075012265.1">
    <property type="nucleotide sequence ID" value="NZ_FOWE01000002.1"/>
</dbReference>
<dbReference type="Proteomes" id="UP000183642">
    <property type="component" value="Unassembled WGS sequence"/>
</dbReference>
<feature type="region of interest" description="Disordered" evidence="1">
    <location>
        <begin position="555"/>
        <end position="575"/>
    </location>
</feature>
<name>A0A1I5DK81_9ACTN</name>
<evidence type="ECO:0008006" key="4">
    <source>
        <dbReference type="Google" id="ProtNLM"/>
    </source>
</evidence>
<evidence type="ECO:0000256" key="1">
    <source>
        <dbReference type="SAM" id="MobiDB-lite"/>
    </source>
</evidence>
<feature type="region of interest" description="Disordered" evidence="1">
    <location>
        <begin position="143"/>
        <end position="200"/>
    </location>
</feature>
<keyword evidence="3" id="KW-1185">Reference proteome</keyword>
<protein>
    <recommendedName>
        <fullName evidence="4">Meckel syndrome type 1 protein</fullName>
    </recommendedName>
</protein>
<proteinExistence type="predicted"/>
<dbReference type="OrthoDB" id="3700292at2"/>
<gene>
    <name evidence="2" type="ORF">SAMN05660359_00849</name>
</gene>
<dbReference type="AlphaFoldDB" id="A0A1I5DK81"/>
<feature type="compositionally biased region" description="Low complexity" evidence="1">
    <location>
        <begin position="100"/>
        <end position="111"/>
    </location>
</feature>
<reference evidence="3" key="1">
    <citation type="submission" date="2016-10" db="EMBL/GenBank/DDBJ databases">
        <authorList>
            <person name="Varghese N."/>
            <person name="Submissions S."/>
        </authorList>
    </citation>
    <scope>NUCLEOTIDE SEQUENCE [LARGE SCALE GENOMIC DNA]</scope>
    <source>
        <strain evidence="3">DSM 43161</strain>
    </source>
</reference>
<dbReference type="EMBL" id="FOWE01000002">
    <property type="protein sequence ID" value="SFN99685.1"/>
    <property type="molecule type" value="Genomic_DNA"/>
</dbReference>
<evidence type="ECO:0000313" key="2">
    <source>
        <dbReference type="EMBL" id="SFN99685.1"/>
    </source>
</evidence>
<feature type="compositionally biased region" description="Low complexity" evidence="1">
    <location>
        <begin position="150"/>
        <end position="182"/>
    </location>
</feature>
<accession>A0A1I5DK81</accession>